<dbReference type="InterPro" id="IPR050330">
    <property type="entry name" value="Bact_OuterMem_StrucFunc"/>
</dbReference>
<keyword evidence="6" id="KW-1185">Reference proteome</keyword>
<accession>A0A178MAL2</accession>
<keyword evidence="1 3" id="KW-0472">Membrane</keyword>
<dbReference type="CDD" id="cd07185">
    <property type="entry name" value="OmpA_C-like"/>
    <property type="match status" value="1"/>
</dbReference>
<keyword evidence="5" id="KW-0966">Cell projection</keyword>
<feature type="transmembrane region" description="Helical" evidence="3">
    <location>
        <begin position="21"/>
        <end position="42"/>
    </location>
</feature>
<evidence type="ECO:0000313" key="5">
    <source>
        <dbReference type="EMBL" id="OAN45593.1"/>
    </source>
</evidence>
<keyword evidence="3" id="KW-1133">Transmembrane helix</keyword>
<dbReference type="PROSITE" id="PS51123">
    <property type="entry name" value="OMPA_2"/>
    <property type="match status" value="1"/>
</dbReference>
<dbReference type="PANTHER" id="PTHR30329">
    <property type="entry name" value="STATOR ELEMENT OF FLAGELLAR MOTOR COMPLEX"/>
    <property type="match status" value="1"/>
</dbReference>
<evidence type="ECO:0000259" key="4">
    <source>
        <dbReference type="PROSITE" id="PS51123"/>
    </source>
</evidence>
<name>A0A178MAL2_9PROT</name>
<evidence type="ECO:0000256" key="1">
    <source>
        <dbReference type="PROSITE-ProRule" id="PRU00473"/>
    </source>
</evidence>
<gene>
    <name evidence="5" type="ORF">A6A04_06765</name>
</gene>
<dbReference type="Proteomes" id="UP000078428">
    <property type="component" value="Unassembled WGS sequence"/>
</dbReference>
<dbReference type="OrthoDB" id="9815217at2"/>
<dbReference type="STRING" id="1285242.A6A04_06765"/>
<keyword evidence="5" id="KW-0969">Cilium</keyword>
<feature type="coiled-coil region" evidence="2">
    <location>
        <begin position="53"/>
        <end position="171"/>
    </location>
</feature>
<dbReference type="Gene3D" id="3.30.1330.60">
    <property type="entry name" value="OmpA-like domain"/>
    <property type="match status" value="1"/>
</dbReference>
<comment type="caution">
    <text evidence="5">The sequence shown here is derived from an EMBL/GenBank/DDBJ whole genome shotgun (WGS) entry which is preliminary data.</text>
</comment>
<evidence type="ECO:0000256" key="3">
    <source>
        <dbReference type="SAM" id="Phobius"/>
    </source>
</evidence>
<keyword evidence="3" id="KW-0812">Transmembrane</keyword>
<dbReference type="Pfam" id="PF00691">
    <property type="entry name" value="OmpA"/>
    <property type="match status" value="1"/>
</dbReference>
<feature type="domain" description="OmpA-like" evidence="4">
    <location>
        <begin position="221"/>
        <end position="347"/>
    </location>
</feature>
<dbReference type="NCBIfam" id="NF006544">
    <property type="entry name" value="PRK09039.1-3"/>
    <property type="match status" value="1"/>
</dbReference>
<organism evidence="5 6">
    <name type="scientific">Paramagnetospirillum marisnigri</name>
    <dbReference type="NCBI Taxonomy" id="1285242"/>
    <lineage>
        <taxon>Bacteria</taxon>
        <taxon>Pseudomonadati</taxon>
        <taxon>Pseudomonadota</taxon>
        <taxon>Alphaproteobacteria</taxon>
        <taxon>Rhodospirillales</taxon>
        <taxon>Magnetospirillaceae</taxon>
        <taxon>Paramagnetospirillum</taxon>
    </lineage>
</organism>
<keyword evidence="2" id="KW-0175">Coiled coil</keyword>
<protein>
    <submittedName>
        <fullName evidence="5">Flagellar motor protein MotB</fullName>
    </submittedName>
</protein>
<dbReference type="AlphaFoldDB" id="A0A178MAL2"/>
<dbReference type="SUPFAM" id="SSF103088">
    <property type="entry name" value="OmpA-like"/>
    <property type="match status" value="1"/>
</dbReference>
<dbReference type="GO" id="GO:0016020">
    <property type="term" value="C:membrane"/>
    <property type="evidence" value="ECO:0007669"/>
    <property type="project" value="UniProtKB-UniRule"/>
</dbReference>
<dbReference type="PANTHER" id="PTHR30329:SF21">
    <property type="entry name" value="LIPOPROTEIN YIAD-RELATED"/>
    <property type="match status" value="1"/>
</dbReference>
<dbReference type="InterPro" id="IPR036737">
    <property type="entry name" value="OmpA-like_sf"/>
</dbReference>
<sequence>MPLARRVRRSIDIWPGFVDALATLVMVIVFVLMVFVLAQYFLGEALSGRQKALDRLSREMAELADTLNMQKAANAALQAELVASKAEKERIETWAAGLGHDVNALMALKDELEARIKELDKVVGAREGELASERKLSEEARAQAALLSRQLEALKQEMARVAAALEVSEARDKEQKAQIADLGKRLNVALAGKVEELQRYRSEFFGRLRKVLGDRPGIRIEGDRFVFQSELLFDSGSADLGPDGQEQIKNIAVTLKDIAKTMPKGLNWVLRIDGHTDRRPITSARFPSNWELSTARATTVLRTLAANGVPKDRLAAAGFGEFQPLDPADTDAAFARNRRIEIRFDQR</sequence>
<reference evidence="5 6" key="1">
    <citation type="submission" date="2016-04" db="EMBL/GenBank/DDBJ databases">
        <title>Draft genome sequence of freshwater magnetotactic bacteria Magnetospirillum marisnigri SP-1 and Magnetospirillum moscoviense BB-1.</title>
        <authorList>
            <person name="Koziaeva V."/>
            <person name="Dziuba M.V."/>
            <person name="Ivanov T.M."/>
            <person name="Kuznetsov B."/>
            <person name="Grouzdev D.S."/>
        </authorList>
    </citation>
    <scope>NUCLEOTIDE SEQUENCE [LARGE SCALE GENOMIC DNA]</scope>
    <source>
        <strain evidence="5 6">SP-1</strain>
    </source>
</reference>
<dbReference type="Gene3D" id="1.10.287.1490">
    <property type="match status" value="1"/>
</dbReference>
<dbReference type="NCBIfam" id="NF006545">
    <property type="entry name" value="PRK09039.1-4"/>
    <property type="match status" value="1"/>
</dbReference>
<evidence type="ECO:0000256" key="2">
    <source>
        <dbReference type="SAM" id="Coils"/>
    </source>
</evidence>
<dbReference type="InterPro" id="IPR006665">
    <property type="entry name" value="OmpA-like"/>
</dbReference>
<keyword evidence="5" id="KW-0282">Flagellum</keyword>
<evidence type="ECO:0000313" key="6">
    <source>
        <dbReference type="Proteomes" id="UP000078428"/>
    </source>
</evidence>
<proteinExistence type="predicted"/>
<dbReference type="RefSeq" id="WP_068495265.1">
    <property type="nucleotide sequence ID" value="NZ_LWQT01000098.1"/>
</dbReference>
<dbReference type="EMBL" id="LWQT01000098">
    <property type="protein sequence ID" value="OAN45593.1"/>
    <property type="molecule type" value="Genomic_DNA"/>
</dbReference>
<dbReference type="NCBIfam" id="NF006543">
    <property type="entry name" value="PRK09039.1-2"/>
    <property type="match status" value="1"/>
</dbReference>